<dbReference type="EMBL" id="BONE01000006">
    <property type="protein sequence ID" value="GIF71576.1"/>
    <property type="molecule type" value="Genomic_DNA"/>
</dbReference>
<dbReference type="PROSITE" id="PS51384">
    <property type="entry name" value="FAD_FR"/>
    <property type="match status" value="1"/>
</dbReference>
<evidence type="ECO:0000259" key="1">
    <source>
        <dbReference type="PROSITE" id="PS51384"/>
    </source>
</evidence>
<dbReference type="InterPro" id="IPR017927">
    <property type="entry name" value="FAD-bd_FR_type"/>
</dbReference>
<dbReference type="Pfam" id="PF04954">
    <property type="entry name" value="SIP"/>
    <property type="match status" value="1"/>
</dbReference>
<organism evidence="2 3">
    <name type="scientific">Asanoa siamensis</name>
    <dbReference type="NCBI Taxonomy" id="926357"/>
    <lineage>
        <taxon>Bacteria</taxon>
        <taxon>Bacillati</taxon>
        <taxon>Actinomycetota</taxon>
        <taxon>Actinomycetes</taxon>
        <taxon>Micromonosporales</taxon>
        <taxon>Micromonosporaceae</taxon>
        <taxon>Asanoa</taxon>
    </lineage>
</organism>
<dbReference type="CDD" id="cd06193">
    <property type="entry name" value="siderophore_interacting"/>
    <property type="match status" value="1"/>
</dbReference>
<dbReference type="Gene3D" id="3.40.50.80">
    <property type="entry name" value="Nucleotide-binding domain of ferredoxin-NADP reductase (FNR) module"/>
    <property type="match status" value="1"/>
</dbReference>
<proteinExistence type="predicted"/>
<dbReference type="InterPro" id="IPR039261">
    <property type="entry name" value="FNR_nucleotide-bd"/>
</dbReference>
<dbReference type="InterPro" id="IPR013113">
    <property type="entry name" value="SIP_FAD-bd"/>
</dbReference>
<comment type="caution">
    <text evidence="2">The sequence shown here is derived from an EMBL/GenBank/DDBJ whole genome shotgun (WGS) entry which is preliminary data.</text>
</comment>
<name>A0ABQ4CJY5_9ACTN</name>
<evidence type="ECO:0000313" key="2">
    <source>
        <dbReference type="EMBL" id="GIF71576.1"/>
    </source>
</evidence>
<accession>A0ABQ4CJY5</accession>
<gene>
    <name evidence="2" type="ORF">Asi02nite_10940</name>
</gene>
<dbReference type="InterPro" id="IPR007037">
    <property type="entry name" value="SIP_rossman_dom"/>
</dbReference>
<evidence type="ECO:0000313" key="3">
    <source>
        <dbReference type="Proteomes" id="UP000604117"/>
    </source>
</evidence>
<dbReference type="PANTHER" id="PTHR30157:SF0">
    <property type="entry name" value="NADPH-DEPENDENT FERRIC-CHELATE REDUCTASE"/>
    <property type="match status" value="1"/>
</dbReference>
<keyword evidence="3" id="KW-1185">Reference proteome</keyword>
<protein>
    <submittedName>
        <fullName evidence="2">Siderophore-interacting protein</fullName>
    </submittedName>
</protein>
<reference evidence="2 3" key="1">
    <citation type="submission" date="2021-01" db="EMBL/GenBank/DDBJ databases">
        <title>Whole genome shotgun sequence of Asanoa siamensis NBRC 107932.</title>
        <authorList>
            <person name="Komaki H."/>
            <person name="Tamura T."/>
        </authorList>
    </citation>
    <scope>NUCLEOTIDE SEQUENCE [LARGE SCALE GENOMIC DNA]</scope>
    <source>
        <strain evidence="2 3">NBRC 107932</strain>
    </source>
</reference>
<dbReference type="InterPro" id="IPR039374">
    <property type="entry name" value="SIP_fam"/>
</dbReference>
<feature type="domain" description="FAD-binding FR-type" evidence="1">
    <location>
        <begin position="12"/>
        <end position="149"/>
    </location>
</feature>
<dbReference type="Gene3D" id="2.40.30.10">
    <property type="entry name" value="Translation factors"/>
    <property type="match status" value="1"/>
</dbReference>
<dbReference type="Proteomes" id="UP000604117">
    <property type="component" value="Unassembled WGS sequence"/>
</dbReference>
<dbReference type="RefSeq" id="WP_203711054.1">
    <property type="nucleotide sequence ID" value="NZ_BONE01000006.1"/>
</dbReference>
<sequence>MASYKGRKPVDPHVLMVDVVGTKHISPHVIRVTLGGAGLDQFTAVGFDQWMRLFLAREGQETLRLPTRSSSMWYAQYLATPRAKRPHVRNYTVRAFHRDLRELDVDFVVHVEADGSSGPAAAFATTARPGDQIGLLDQGVGYNPRHAHDWTLLVADETGMPAVAGICESLTDEARGLAIVEIPSGADRQAFRTPDGMRVVWLHRDEAQAPGVPGALALETLRGADLPDGVMYGYLVGESALVTGGRKHLITERSISKAHVDFVGYWRHGHAAR</sequence>
<dbReference type="PANTHER" id="PTHR30157">
    <property type="entry name" value="FERRIC REDUCTASE, NADPH-DEPENDENT"/>
    <property type="match status" value="1"/>
</dbReference>
<dbReference type="Pfam" id="PF08021">
    <property type="entry name" value="FAD_binding_9"/>
    <property type="match status" value="1"/>
</dbReference>